<proteinExistence type="predicted"/>
<keyword evidence="4" id="KW-1185">Reference proteome</keyword>
<feature type="transmembrane region" description="Helical" evidence="1">
    <location>
        <begin position="34"/>
        <end position="53"/>
    </location>
</feature>
<sequence>MHKIEWNEDFRLLSSIKTLTCINVHDYQVWDLEHTYIVVFDLFPIHVICVVILKSEKLKKIVDLGVWIVDVVLQHSFVSNIIN</sequence>
<dbReference type="EMBL" id="CM001217">
    <property type="protein sequence ID" value="AES62223.2"/>
    <property type="molecule type" value="Genomic_DNA"/>
</dbReference>
<keyword evidence="1" id="KW-1133">Transmembrane helix</keyword>
<evidence type="ECO:0000313" key="2">
    <source>
        <dbReference type="EMBL" id="AES62223.2"/>
    </source>
</evidence>
<keyword evidence="1 2" id="KW-0812">Transmembrane</keyword>
<accession>A0A0C3USY5</accession>
<dbReference type="PaxDb" id="3880-AES62223"/>
<dbReference type="Proteomes" id="UP000002051">
    <property type="component" value="Unassembled WGS sequence"/>
</dbReference>
<name>G7I9M6_MEDTR</name>
<organism evidence="2 4">
    <name type="scientific">Medicago truncatula</name>
    <name type="common">Barrel medic</name>
    <name type="synonym">Medicago tribuloides</name>
    <dbReference type="NCBI Taxonomy" id="3880"/>
    <lineage>
        <taxon>Eukaryota</taxon>
        <taxon>Viridiplantae</taxon>
        <taxon>Streptophyta</taxon>
        <taxon>Embryophyta</taxon>
        <taxon>Tracheophyta</taxon>
        <taxon>Spermatophyta</taxon>
        <taxon>Magnoliopsida</taxon>
        <taxon>eudicotyledons</taxon>
        <taxon>Gunneridae</taxon>
        <taxon>Pentapetalae</taxon>
        <taxon>rosids</taxon>
        <taxon>fabids</taxon>
        <taxon>Fabales</taxon>
        <taxon>Fabaceae</taxon>
        <taxon>Papilionoideae</taxon>
        <taxon>50 kb inversion clade</taxon>
        <taxon>NPAAA clade</taxon>
        <taxon>Hologalegina</taxon>
        <taxon>IRL clade</taxon>
        <taxon>Trifolieae</taxon>
        <taxon>Medicago</taxon>
    </lineage>
</organism>
<evidence type="ECO:0000313" key="4">
    <source>
        <dbReference type="Proteomes" id="UP000002051"/>
    </source>
</evidence>
<accession>G7I9M6</accession>
<reference evidence="3" key="3">
    <citation type="submission" date="2015-04" db="UniProtKB">
        <authorList>
            <consortium name="EnsemblPlants"/>
        </authorList>
    </citation>
    <scope>IDENTIFICATION</scope>
    <source>
        <strain evidence="3">cv. Jemalong A17</strain>
    </source>
</reference>
<dbReference type="EnsemblPlants" id="AES62223">
    <property type="protein sequence ID" value="AES62223"/>
    <property type="gene ID" value="MTR_1g095800"/>
</dbReference>
<protein>
    <submittedName>
        <fullName evidence="2">Transmembrane protein, putative</fullName>
    </submittedName>
</protein>
<keyword evidence="1" id="KW-0472">Membrane</keyword>
<dbReference type="HOGENOM" id="CLU_2546019_0_0_1"/>
<reference evidence="2 4" key="2">
    <citation type="journal article" date="2014" name="BMC Genomics">
        <title>An improved genome release (version Mt4.0) for the model legume Medicago truncatula.</title>
        <authorList>
            <person name="Tang H."/>
            <person name="Krishnakumar V."/>
            <person name="Bidwell S."/>
            <person name="Rosen B."/>
            <person name="Chan A."/>
            <person name="Zhou S."/>
            <person name="Gentzbittel L."/>
            <person name="Childs K.L."/>
            <person name="Yandell M."/>
            <person name="Gundlach H."/>
            <person name="Mayer K.F."/>
            <person name="Schwartz D.C."/>
            <person name="Town C.D."/>
        </authorList>
    </citation>
    <scope>GENOME REANNOTATION</scope>
    <source>
        <strain evidence="3 4">cv. Jemalong A17</strain>
    </source>
</reference>
<reference evidence="2 4" key="1">
    <citation type="journal article" date="2011" name="Nature">
        <title>The Medicago genome provides insight into the evolution of rhizobial symbioses.</title>
        <authorList>
            <person name="Young N.D."/>
            <person name="Debelle F."/>
            <person name="Oldroyd G.E."/>
            <person name="Geurts R."/>
            <person name="Cannon S.B."/>
            <person name="Udvardi M.K."/>
            <person name="Benedito V.A."/>
            <person name="Mayer K.F."/>
            <person name="Gouzy J."/>
            <person name="Schoof H."/>
            <person name="Van de Peer Y."/>
            <person name="Proost S."/>
            <person name="Cook D.R."/>
            <person name="Meyers B.C."/>
            <person name="Spannagl M."/>
            <person name="Cheung F."/>
            <person name="De Mita S."/>
            <person name="Krishnakumar V."/>
            <person name="Gundlach H."/>
            <person name="Zhou S."/>
            <person name="Mudge J."/>
            <person name="Bharti A.K."/>
            <person name="Murray J.D."/>
            <person name="Naoumkina M.A."/>
            <person name="Rosen B."/>
            <person name="Silverstein K.A."/>
            <person name="Tang H."/>
            <person name="Rombauts S."/>
            <person name="Zhao P.X."/>
            <person name="Zhou P."/>
            <person name="Barbe V."/>
            <person name="Bardou P."/>
            <person name="Bechner M."/>
            <person name="Bellec A."/>
            <person name="Berger A."/>
            <person name="Berges H."/>
            <person name="Bidwell S."/>
            <person name="Bisseling T."/>
            <person name="Choisne N."/>
            <person name="Couloux A."/>
            <person name="Denny R."/>
            <person name="Deshpande S."/>
            <person name="Dai X."/>
            <person name="Doyle J.J."/>
            <person name="Dudez A.M."/>
            <person name="Farmer A.D."/>
            <person name="Fouteau S."/>
            <person name="Franken C."/>
            <person name="Gibelin C."/>
            <person name="Gish J."/>
            <person name="Goldstein S."/>
            <person name="Gonzalez A.J."/>
            <person name="Green P.J."/>
            <person name="Hallab A."/>
            <person name="Hartog M."/>
            <person name="Hua A."/>
            <person name="Humphray S.J."/>
            <person name="Jeong D.H."/>
            <person name="Jing Y."/>
            <person name="Jocker A."/>
            <person name="Kenton S.M."/>
            <person name="Kim D.J."/>
            <person name="Klee K."/>
            <person name="Lai H."/>
            <person name="Lang C."/>
            <person name="Lin S."/>
            <person name="Macmil S.L."/>
            <person name="Magdelenat G."/>
            <person name="Matthews L."/>
            <person name="McCorrison J."/>
            <person name="Monaghan E.L."/>
            <person name="Mun J.H."/>
            <person name="Najar F.Z."/>
            <person name="Nicholson C."/>
            <person name="Noirot C."/>
            <person name="O'Bleness M."/>
            <person name="Paule C.R."/>
            <person name="Poulain J."/>
            <person name="Prion F."/>
            <person name="Qin B."/>
            <person name="Qu C."/>
            <person name="Retzel E.F."/>
            <person name="Riddle C."/>
            <person name="Sallet E."/>
            <person name="Samain S."/>
            <person name="Samson N."/>
            <person name="Sanders I."/>
            <person name="Saurat O."/>
            <person name="Scarpelli C."/>
            <person name="Schiex T."/>
            <person name="Segurens B."/>
            <person name="Severin A.J."/>
            <person name="Sherrier D.J."/>
            <person name="Shi R."/>
            <person name="Sims S."/>
            <person name="Singer S.R."/>
            <person name="Sinharoy S."/>
            <person name="Sterck L."/>
            <person name="Viollet A."/>
            <person name="Wang B.B."/>
            <person name="Wang K."/>
            <person name="Wang M."/>
            <person name="Wang X."/>
            <person name="Warfsmann J."/>
            <person name="Weissenbach J."/>
            <person name="White D.D."/>
            <person name="White J.D."/>
            <person name="Wiley G.B."/>
            <person name="Wincker P."/>
            <person name="Xing Y."/>
            <person name="Yang L."/>
            <person name="Yao Z."/>
            <person name="Ying F."/>
            <person name="Zhai J."/>
            <person name="Zhou L."/>
            <person name="Zuber A."/>
            <person name="Denarie J."/>
            <person name="Dixon R.A."/>
            <person name="May G.D."/>
            <person name="Schwartz D.C."/>
            <person name="Rogers J."/>
            <person name="Quetier F."/>
            <person name="Town C.D."/>
            <person name="Roe B.A."/>
        </authorList>
    </citation>
    <scope>NUCLEOTIDE SEQUENCE [LARGE SCALE GENOMIC DNA]</scope>
    <source>
        <strain evidence="2">A17</strain>
        <strain evidence="3 4">cv. Jemalong A17</strain>
    </source>
</reference>
<gene>
    <name evidence="2" type="ordered locus">MTR_1g095800</name>
</gene>
<evidence type="ECO:0000256" key="1">
    <source>
        <dbReference type="SAM" id="Phobius"/>
    </source>
</evidence>
<evidence type="ECO:0000313" key="3">
    <source>
        <dbReference type="EnsemblPlants" id="AES62223"/>
    </source>
</evidence>
<dbReference type="AlphaFoldDB" id="G7I9M6"/>